<evidence type="ECO:0000259" key="1">
    <source>
        <dbReference type="PROSITE" id="PS51186"/>
    </source>
</evidence>
<keyword evidence="2" id="KW-0808">Transferase</keyword>
<sequence>MHLVPLESRHAEAILAGQDDALAREVFGRRWERGALIAFLHRVENWTADGPLREFAAEDAAGGGSTGGLVGGGGLHLVGHGLERGQAELTYWVLPPHRGRGLGTEIARSLVAHAAREPRIAEAVLRIAPENHASQAVARALGARCTEPPERHPADVARTVERWVLSTPLPPGGVVPSGTASGHRAAH</sequence>
<dbReference type="PANTHER" id="PTHR43441:SF10">
    <property type="entry name" value="ACETYLTRANSFERASE"/>
    <property type="match status" value="1"/>
</dbReference>
<gene>
    <name evidence="2" type="ORF">DEO23_02660</name>
</gene>
<dbReference type="GO" id="GO:0005737">
    <property type="term" value="C:cytoplasm"/>
    <property type="evidence" value="ECO:0007669"/>
    <property type="project" value="TreeGrafter"/>
</dbReference>
<comment type="caution">
    <text evidence="2">The sequence shown here is derived from an EMBL/GenBank/DDBJ whole genome shotgun (WGS) entry which is preliminary data.</text>
</comment>
<evidence type="ECO:0000313" key="2">
    <source>
        <dbReference type="EMBL" id="PWH07549.1"/>
    </source>
</evidence>
<dbReference type="OrthoDB" id="4793490at2"/>
<dbReference type="InterPro" id="IPR051908">
    <property type="entry name" value="Ribosomal_N-acetyltransferase"/>
</dbReference>
<dbReference type="PROSITE" id="PS51186">
    <property type="entry name" value="GNAT"/>
    <property type="match status" value="1"/>
</dbReference>
<dbReference type="RefSeq" id="WP_109274435.1">
    <property type="nucleotide sequence ID" value="NZ_QFKX01000001.1"/>
</dbReference>
<name>A0A2U2RNV8_9MICO</name>
<reference evidence="2 3" key="1">
    <citation type="submission" date="2018-05" db="EMBL/GenBank/DDBJ databases">
        <title>Brachybacterium sp. M1HQ-2T, whole genome shotgun sequence.</title>
        <authorList>
            <person name="Tuo L."/>
        </authorList>
    </citation>
    <scope>NUCLEOTIDE SEQUENCE [LARGE SCALE GENOMIC DNA]</scope>
    <source>
        <strain evidence="2 3">M1HQ-2</strain>
    </source>
</reference>
<dbReference type="SUPFAM" id="SSF55729">
    <property type="entry name" value="Acyl-CoA N-acyltransferases (Nat)"/>
    <property type="match status" value="1"/>
</dbReference>
<feature type="domain" description="N-acetyltransferase" evidence="1">
    <location>
        <begin position="1"/>
        <end position="170"/>
    </location>
</feature>
<dbReference type="EMBL" id="QFKX01000001">
    <property type="protein sequence ID" value="PWH07549.1"/>
    <property type="molecule type" value="Genomic_DNA"/>
</dbReference>
<dbReference type="GO" id="GO:0008999">
    <property type="term" value="F:protein-N-terminal-alanine acetyltransferase activity"/>
    <property type="evidence" value="ECO:0007669"/>
    <property type="project" value="TreeGrafter"/>
</dbReference>
<dbReference type="Gene3D" id="3.40.630.30">
    <property type="match status" value="1"/>
</dbReference>
<dbReference type="Proteomes" id="UP000245590">
    <property type="component" value="Unassembled WGS sequence"/>
</dbReference>
<keyword evidence="3" id="KW-1185">Reference proteome</keyword>
<dbReference type="AlphaFoldDB" id="A0A2U2RNV8"/>
<protein>
    <submittedName>
        <fullName evidence="2">N-acetyltransferase</fullName>
    </submittedName>
</protein>
<organism evidence="2 3">
    <name type="scientific">Brachybacterium endophyticum</name>
    <dbReference type="NCBI Taxonomy" id="2182385"/>
    <lineage>
        <taxon>Bacteria</taxon>
        <taxon>Bacillati</taxon>
        <taxon>Actinomycetota</taxon>
        <taxon>Actinomycetes</taxon>
        <taxon>Micrococcales</taxon>
        <taxon>Dermabacteraceae</taxon>
        <taxon>Brachybacterium</taxon>
    </lineage>
</organism>
<dbReference type="GO" id="GO:1990189">
    <property type="term" value="F:protein N-terminal-serine acetyltransferase activity"/>
    <property type="evidence" value="ECO:0007669"/>
    <property type="project" value="TreeGrafter"/>
</dbReference>
<evidence type="ECO:0000313" key="3">
    <source>
        <dbReference type="Proteomes" id="UP000245590"/>
    </source>
</evidence>
<dbReference type="Pfam" id="PF13302">
    <property type="entry name" value="Acetyltransf_3"/>
    <property type="match status" value="1"/>
</dbReference>
<dbReference type="PANTHER" id="PTHR43441">
    <property type="entry name" value="RIBOSOMAL-PROTEIN-SERINE ACETYLTRANSFERASE"/>
    <property type="match status" value="1"/>
</dbReference>
<dbReference type="InterPro" id="IPR016181">
    <property type="entry name" value="Acyl_CoA_acyltransferase"/>
</dbReference>
<proteinExistence type="predicted"/>
<dbReference type="InterPro" id="IPR000182">
    <property type="entry name" value="GNAT_dom"/>
</dbReference>
<accession>A0A2U2RNV8</accession>